<dbReference type="PROSITE" id="PS50405">
    <property type="entry name" value="GST_CTER"/>
    <property type="match status" value="1"/>
</dbReference>
<dbReference type="InterPro" id="IPR010987">
    <property type="entry name" value="Glutathione-S-Trfase_C-like"/>
</dbReference>
<dbReference type="EMBL" id="JAPEVI010000003">
    <property type="protein sequence ID" value="MCX2724638.1"/>
    <property type="molecule type" value="Genomic_DNA"/>
</dbReference>
<accession>A0ABT3R5W8</accession>
<feature type="domain" description="GST C-terminal" evidence="2">
    <location>
        <begin position="88"/>
        <end position="216"/>
    </location>
</feature>
<dbReference type="Pfam" id="PF13409">
    <property type="entry name" value="GST_N_2"/>
    <property type="match status" value="1"/>
</dbReference>
<feature type="domain" description="GST N-terminal" evidence="1">
    <location>
        <begin position="1"/>
        <end position="82"/>
    </location>
</feature>
<dbReference type="RefSeq" id="WP_265964810.1">
    <property type="nucleotide sequence ID" value="NZ_JAPEVI010000003.1"/>
</dbReference>
<dbReference type="SUPFAM" id="SSF47616">
    <property type="entry name" value="GST C-terminal domain-like"/>
    <property type="match status" value="1"/>
</dbReference>
<dbReference type="PANTHER" id="PTHR44051">
    <property type="entry name" value="GLUTATHIONE S-TRANSFERASE-RELATED"/>
    <property type="match status" value="1"/>
</dbReference>
<dbReference type="Gene3D" id="3.40.30.10">
    <property type="entry name" value="Glutaredoxin"/>
    <property type="match status" value="1"/>
</dbReference>
<evidence type="ECO:0000313" key="3">
    <source>
        <dbReference type="EMBL" id="MCX2724638.1"/>
    </source>
</evidence>
<name>A0ABT3R5W8_9HYPH</name>
<dbReference type="Pfam" id="PF00043">
    <property type="entry name" value="GST_C"/>
    <property type="match status" value="1"/>
</dbReference>
<comment type="caution">
    <text evidence="3">The sequence shown here is derived from an EMBL/GenBank/DDBJ whole genome shotgun (WGS) entry which is preliminary data.</text>
</comment>
<sequence length="234" mass="25904">MEPILIYGYPCGSSMGLVAALEWLGKPYRLCRVDMLGEMREPAYKRLNPRVETPVLVTDGGNLVTETMAIAAWLEARDTERRVSFDPISPEADRMHQLTAFINTGFTGAFSPLWIAMETEDPAPATQAVLTEIGRNGVMERHDRLEEMIGNGRFLVSDRPALADGVLIGVARWLDYHGVANRERWPKLDALRKRIEAEPAVTYALALENGEDVPGTGACKGHIPLAEVIDRFGN</sequence>
<dbReference type="InterPro" id="IPR036249">
    <property type="entry name" value="Thioredoxin-like_sf"/>
</dbReference>
<dbReference type="PROSITE" id="PS50404">
    <property type="entry name" value="GST_NTER"/>
    <property type="match status" value="1"/>
</dbReference>
<dbReference type="CDD" id="cd03057">
    <property type="entry name" value="GST_N_Beta"/>
    <property type="match status" value="1"/>
</dbReference>
<evidence type="ECO:0000259" key="1">
    <source>
        <dbReference type="PROSITE" id="PS50404"/>
    </source>
</evidence>
<dbReference type="Proteomes" id="UP001300261">
    <property type="component" value="Unassembled WGS sequence"/>
</dbReference>
<dbReference type="InterPro" id="IPR004046">
    <property type="entry name" value="GST_C"/>
</dbReference>
<dbReference type="SFLD" id="SFLDS00019">
    <property type="entry name" value="Glutathione_Transferase_(cytos"/>
    <property type="match status" value="1"/>
</dbReference>
<dbReference type="Gene3D" id="1.20.1050.10">
    <property type="match status" value="1"/>
</dbReference>
<organism evidence="3 4">
    <name type="scientific">Roseibium salinum</name>
    <dbReference type="NCBI Taxonomy" id="1604349"/>
    <lineage>
        <taxon>Bacteria</taxon>
        <taxon>Pseudomonadati</taxon>
        <taxon>Pseudomonadota</taxon>
        <taxon>Alphaproteobacteria</taxon>
        <taxon>Hyphomicrobiales</taxon>
        <taxon>Stappiaceae</taxon>
        <taxon>Roseibium</taxon>
    </lineage>
</organism>
<evidence type="ECO:0000259" key="2">
    <source>
        <dbReference type="PROSITE" id="PS50405"/>
    </source>
</evidence>
<proteinExistence type="predicted"/>
<gene>
    <name evidence="3" type="ORF">ON753_20055</name>
</gene>
<dbReference type="InterPro" id="IPR040079">
    <property type="entry name" value="Glutathione_S-Trfase"/>
</dbReference>
<keyword evidence="4" id="KW-1185">Reference proteome</keyword>
<dbReference type="InterPro" id="IPR004045">
    <property type="entry name" value="Glutathione_S-Trfase_N"/>
</dbReference>
<reference evidence="3 4" key="1">
    <citation type="journal article" date="2016" name="Int. J. Syst. Evol. Microbiol.">
        <title>Labrenzia salina sp. nov., isolated from the rhizosphere of the halophyte Arthrocnemum macrostachyum.</title>
        <authorList>
            <person name="Camacho M."/>
            <person name="Redondo-Gomez S."/>
            <person name="Rodriguez-Llorente I."/>
            <person name="Rohde M."/>
            <person name="Sproer C."/>
            <person name="Schumann P."/>
            <person name="Klenk H.P."/>
            <person name="Montero-Calasanz M.D.C."/>
        </authorList>
    </citation>
    <scope>NUCLEOTIDE SEQUENCE [LARGE SCALE GENOMIC DNA]</scope>
    <source>
        <strain evidence="3 4">DSM 29163</strain>
    </source>
</reference>
<protein>
    <submittedName>
        <fullName evidence="3">Glutathione S-transferase family protein</fullName>
    </submittedName>
</protein>
<evidence type="ECO:0000313" key="4">
    <source>
        <dbReference type="Proteomes" id="UP001300261"/>
    </source>
</evidence>
<dbReference type="InterPro" id="IPR036282">
    <property type="entry name" value="Glutathione-S-Trfase_C_sf"/>
</dbReference>
<dbReference type="PANTHER" id="PTHR44051:SF8">
    <property type="entry name" value="GLUTATHIONE S-TRANSFERASE GSTA"/>
    <property type="match status" value="1"/>
</dbReference>
<dbReference type="SUPFAM" id="SSF52833">
    <property type="entry name" value="Thioredoxin-like"/>
    <property type="match status" value="1"/>
</dbReference>